<dbReference type="GO" id="GO:0009636">
    <property type="term" value="P:response to toxic substance"/>
    <property type="evidence" value="ECO:0007669"/>
    <property type="project" value="UniProtKB-KW"/>
</dbReference>
<proteinExistence type="inferred from homology"/>
<keyword evidence="4" id="KW-0285">Flavoprotein</keyword>
<dbReference type="FunFam" id="3.20.20.70:FF:000154">
    <property type="entry name" value="Probable nitronate monooxygenase"/>
    <property type="match status" value="1"/>
</dbReference>
<evidence type="ECO:0000256" key="9">
    <source>
        <dbReference type="ARBA" id="ARBA00031155"/>
    </source>
</evidence>
<protein>
    <recommendedName>
        <fullName evidence="11">Nitronate monooxygenase</fullName>
    </recommendedName>
    <alternativeName>
        <fullName evidence="9">Propionate 3-nitronate monooxygenase</fullName>
    </alternativeName>
</protein>
<dbReference type="CDD" id="cd04730">
    <property type="entry name" value="NPD_like"/>
    <property type="match status" value="1"/>
</dbReference>
<evidence type="ECO:0000256" key="6">
    <source>
        <dbReference type="ARBA" id="ARBA00022741"/>
    </source>
</evidence>
<name>W9H0E3_9PROT</name>
<dbReference type="OrthoDB" id="9778912at2"/>
<evidence type="ECO:0000256" key="11">
    <source>
        <dbReference type="ARBA" id="ARBA00067136"/>
    </source>
</evidence>
<evidence type="ECO:0000256" key="10">
    <source>
        <dbReference type="ARBA" id="ARBA00049401"/>
    </source>
</evidence>
<keyword evidence="5" id="KW-0288">FMN</keyword>
<evidence type="ECO:0000313" key="13">
    <source>
        <dbReference type="Proteomes" id="UP000019486"/>
    </source>
</evidence>
<reference evidence="12 13" key="1">
    <citation type="submission" date="2013-08" db="EMBL/GenBank/DDBJ databases">
        <title>The genome sequence of Skermanella stibiiresistens.</title>
        <authorList>
            <person name="Zhu W."/>
            <person name="Wang G."/>
        </authorList>
    </citation>
    <scope>NUCLEOTIDE SEQUENCE [LARGE SCALE GENOMIC DNA]</scope>
    <source>
        <strain evidence="12 13">SB22</strain>
    </source>
</reference>
<dbReference type="Gene3D" id="3.20.20.70">
    <property type="entry name" value="Aldolase class I"/>
    <property type="match status" value="1"/>
</dbReference>
<dbReference type="Proteomes" id="UP000019486">
    <property type="component" value="Unassembled WGS sequence"/>
</dbReference>
<dbReference type="GO" id="GO:0051213">
    <property type="term" value="F:dioxygenase activity"/>
    <property type="evidence" value="ECO:0007669"/>
    <property type="project" value="UniProtKB-KW"/>
</dbReference>
<dbReference type="InterPro" id="IPR004136">
    <property type="entry name" value="NMO"/>
</dbReference>
<dbReference type="InterPro" id="IPR013785">
    <property type="entry name" value="Aldolase_TIM"/>
</dbReference>
<comment type="cofactor">
    <cofactor evidence="1">
        <name>FMN</name>
        <dbReference type="ChEBI" id="CHEBI:58210"/>
    </cofactor>
</comment>
<dbReference type="SUPFAM" id="SSF51412">
    <property type="entry name" value="Inosine monophosphate dehydrogenase (IMPDH)"/>
    <property type="match status" value="1"/>
</dbReference>
<keyword evidence="8" id="KW-0503">Monooxygenase</keyword>
<dbReference type="Pfam" id="PF03060">
    <property type="entry name" value="NMO"/>
    <property type="match status" value="1"/>
</dbReference>
<dbReference type="GO" id="GO:0000166">
    <property type="term" value="F:nucleotide binding"/>
    <property type="evidence" value="ECO:0007669"/>
    <property type="project" value="UniProtKB-KW"/>
</dbReference>
<comment type="caution">
    <text evidence="12">The sequence shown here is derived from an EMBL/GenBank/DDBJ whole genome shotgun (WGS) entry which is preliminary data.</text>
</comment>
<keyword evidence="3" id="KW-0216">Detoxification</keyword>
<organism evidence="12 13">
    <name type="scientific">Skermanella stibiiresistens SB22</name>
    <dbReference type="NCBI Taxonomy" id="1385369"/>
    <lineage>
        <taxon>Bacteria</taxon>
        <taxon>Pseudomonadati</taxon>
        <taxon>Pseudomonadota</taxon>
        <taxon>Alphaproteobacteria</taxon>
        <taxon>Rhodospirillales</taxon>
        <taxon>Azospirillaceae</taxon>
        <taxon>Skermanella</taxon>
    </lineage>
</organism>
<dbReference type="RefSeq" id="WP_037459284.1">
    <property type="nucleotide sequence ID" value="NZ_AVFL01000029.1"/>
</dbReference>
<keyword evidence="12" id="KW-0223">Dioxygenase</keyword>
<keyword evidence="7" id="KW-0560">Oxidoreductase</keyword>
<evidence type="ECO:0000256" key="7">
    <source>
        <dbReference type="ARBA" id="ARBA00023002"/>
    </source>
</evidence>
<comment type="similarity">
    <text evidence="2">Belongs to the nitronate monooxygenase family. NMO class I subfamily.</text>
</comment>
<evidence type="ECO:0000256" key="3">
    <source>
        <dbReference type="ARBA" id="ARBA00022575"/>
    </source>
</evidence>
<evidence type="ECO:0000256" key="4">
    <source>
        <dbReference type="ARBA" id="ARBA00022630"/>
    </source>
</evidence>
<dbReference type="EMBL" id="AVFL01000029">
    <property type="protein sequence ID" value="EWY37213.1"/>
    <property type="molecule type" value="Genomic_DNA"/>
</dbReference>
<dbReference type="GO" id="GO:0018580">
    <property type="term" value="F:nitronate monooxygenase activity"/>
    <property type="evidence" value="ECO:0007669"/>
    <property type="project" value="InterPro"/>
</dbReference>
<keyword evidence="13" id="KW-1185">Reference proteome</keyword>
<evidence type="ECO:0000256" key="5">
    <source>
        <dbReference type="ARBA" id="ARBA00022643"/>
    </source>
</evidence>
<gene>
    <name evidence="12" type="ORF">N825_21020</name>
</gene>
<evidence type="ECO:0000256" key="2">
    <source>
        <dbReference type="ARBA" id="ARBA00009881"/>
    </source>
</evidence>
<sequence>MTVWPDTRIIDLLGIDLPIVQGPMAGATTPEMVIAVSEAGGLGSLPCAMLTPKQAREVLDQIRQATSRPINVNFFCHEPPSPDAARSMAWRSRLAPYYVEHGVDPEAPIPVSNRAPFDGEFCSLIEEYSPEVVSFHFGLPADALLSRVKATGAKVIASATTVAEALWLEARGCDAIIAMGMEAGGHRGSFLSNDLIGDMARQVGTFALVPQVVDAVRVPVIAAGAIADARGIVAALSLGASAVQIGTAYLFTPEAKITPVHREALKTASADDTVITNVFTGRPARGIVNRLIREVGPLSDLAPAFPLAGGALVPLRAATEPTGSSDFTNLWAGQGAPLAREMSAGDLTRHLAKEALAKLTGFPQGRT</sequence>
<accession>W9H0E3</accession>
<keyword evidence="6" id="KW-0547">Nucleotide-binding</keyword>
<dbReference type="AlphaFoldDB" id="W9H0E3"/>
<dbReference type="PANTHER" id="PTHR42747:SF3">
    <property type="entry name" value="NITRONATE MONOOXYGENASE-RELATED"/>
    <property type="match status" value="1"/>
</dbReference>
<dbReference type="PATRIC" id="fig|1385369.3.peg.5744"/>
<evidence type="ECO:0000256" key="1">
    <source>
        <dbReference type="ARBA" id="ARBA00001917"/>
    </source>
</evidence>
<evidence type="ECO:0000256" key="8">
    <source>
        <dbReference type="ARBA" id="ARBA00023033"/>
    </source>
</evidence>
<comment type="catalytic activity">
    <reaction evidence="10">
        <text>3 propionate 3-nitronate + 3 O2 + H2O = 3 3-oxopropanoate + 2 nitrate + nitrite + H2O2 + 3 H(+)</text>
        <dbReference type="Rhea" id="RHEA:57332"/>
        <dbReference type="ChEBI" id="CHEBI:15377"/>
        <dbReference type="ChEBI" id="CHEBI:15378"/>
        <dbReference type="ChEBI" id="CHEBI:15379"/>
        <dbReference type="ChEBI" id="CHEBI:16240"/>
        <dbReference type="ChEBI" id="CHEBI:16301"/>
        <dbReference type="ChEBI" id="CHEBI:17632"/>
        <dbReference type="ChEBI" id="CHEBI:33190"/>
        <dbReference type="ChEBI" id="CHEBI:136067"/>
    </reaction>
</comment>
<dbReference type="STRING" id="1385369.N825_21020"/>
<evidence type="ECO:0000313" key="12">
    <source>
        <dbReference type="EMBL" id="EWY37213.1"/>
    </source>
</evidence>
<dbReference type="PANTHER" id="PTHR42747">
    <property type="entry name" value="NITRONATE MONOOXYGENASE-RELATED"/>
    <property type="match status" value="1"/>
</dbReference>